<keyword evidence="4" id="KW-0378">Hydrolase</keyword>
<dbReference type="InterPro" id="IPR045121">
    <property type="entry name" value="CoAse"/>
</dbReference>
<dbReference type="AlphaFoldDB" id="B8FAF6"/>
<sequence length="258" mass="29009">MTDALAGAPLDYEEEKAFVGSQKKKGISWQEAGVLVLMAEGKNGLSFILNKRSQEVSQPGDLCFPGGHPLPIADRFMANWIIPYVLPMRKSQGYAAARQRRPKTFETISFYLANALRECWEEMRVGPRKIDFLGALPCYRLVGRRKIVYPMVGRLTKPVKFKISYEIEKNVCLPLEDLWDPDNYGLYSLKLTGKYRELAGTDVWNLPCFAVAGKDGSRDILWGATFMILMNLLKTVFGFTPPMDGPVRAKADLYPAAT</sequence>
<dbReference type="PANTHER" id="PTHR12992">
    <property type="entry name" value="NUDIX HYDROLASE"/>
    <property type="match status" value="1"/>
</dbReference>
<dbReference type="eggNOG" id="COG0494">
    <property type="taxonomic scope" value="Bacteria"/>
</dbReference>
<evidence type="ECO:0000256" key="3">
    <source>
        <dbReference type="ARBA" id="ARBA00022723"/>
    </source>
</evidence>
<evidence type="ECO:0000259" key="7">
    <source>
        <dbReference type="PROSITE" id="PS51462"/>
    </source>
</evidence>
<evidence type="ECO:0000313" key="8">
    <source>
        <dbReference type="EMBL" id="ACL03252.1"/>
    </source>
</evidence>
<dbReference type="InterPro" id="IPR000086">
    <property type="entry name" value="NUDIX_hydrolase_dom"/>
</dbReference>
<comment type="cofactor">
    <cofactor evidence="2">
        <name>Mg(2+)</name>
        <dbReference type="ChEBI" id="CHEBI:18420"/>
    </cofactor>
</comment>
<keyword evidence="9" id="KW-1185">Reference proteome</keyword>
<dbReference type="Gene3D" id="3.90.79.10">
    <property type="entry name" value="Nucleoside Triphosphate Pyrophosphohydrolase"/>
    <property type="match status" value="1"/>
</dbReference>
<evidence type="ECO:0000313" key="9">
    <source>
        <dbReference type="Proteomes" id="UP000000739"/>
    </source>
</evidence>
<organism evidence="8 9">
    <name type="scientific">Desulfatibacillum aliphaticivorans</name>
    <dbReference type="NCBI Taxonomy" id="218208"/>
    <lineage>
        <taxon>Bacteria</taxon>
        <taxon>Pseudomonadati</taxon>
        <taxon>Thermodesulfobacteriota</taxon>
        <taxon>Desulfobacteria</taxon>
        <taxon>Desulfobacterales</taxon>
        <taxon>Desulfatibacillaceae</taxon>
        <taxon>Desulfatibacillum</taxon>
    </lineage>
</organism>
<keyword evidence="3" id="KW-0479">Metal-binding</keyword>
<comment type="cofactor">
    <cofactor evidence="1">
        <name>Mn(2+)</name>
        <dbReference type="ChEBI" id="CHEBI:29035"/>
    </cofactor>
</comment>
<dbReference type="PROSITE" id="PS51462">
    <property type="entry name" value="NUDIX"/>
    <property type="match status" value="1"/>
</dbReference>
<dbReference type="GO" id="GO:0046872">
    <property type="term" value="F:metal ion binding"/>
    <property type="evidence" value="ECO:0007669"/>
    <property type="project" value="UniProtKB-KW"/>
</dbReference>
<dbReference type="GO" id="GO:0010945">
    <property type="term" value="F:coenzyme A diphosphatase activity"/>
    <property type="evidence" value="ECO:0007669"/>
    <property type="project" value="InterPro"/>
</dbReference>
<evidence type="ECO:0000256" key="5">
    <source>
        <dbReference type="ARBA" id="ARBA00022842"/>
    </source>
</evidence>
<keyword evidence="5" id="KW-0460">Magnesium</keyword>
<dbReference type="CDD" id="cd03426">
    <property type="entry name" value="NUDIX_CoAse_Nudt7"/>
    <property type="match status" value="1"/>
</dbReference>
<dbReference type="PANTHER" id="PTHR12992:SF11">
    <property type="entry name" value="MITOCHONDRIAL COENZYME A DIPHOSPHATASE NUDT8"/>
    <property type="match status" value="1"/>
</dbReference>
<dbReference type="HOGENOM" id="CLU_1076561_0_0_7"/>
<name>B8FAF6_DESAL</name>
<evidence type="ECO:0000256" key="2">
    <source>
        <dbReference type="ARBA" id="ARBA00001946"/>
    </source>
</evidence>
<dbReference type="SUPFAM" id="SSF55811">
    <property type="entry name" value="Nudix"/>
    <property type="match status" value="1"/>
</dbReference>
<evidence type="ECO:0000256" key="6">
    <source>
        <dbReference type="ARBA" id="ARBA00023211"/>
    </source>
</evidence>
<accession>B8FAF6</accession>
<proteinExistence type="predicted"/>
<reference evidence="8 9" key="1">
    <citation type="journal article" date="2012" name="Environ. Microbiol.">
        <title>The genome sequence of Desulfatibacillum alkenivorans AK-01: a blueprint for anaerobic alkane oxidation.</title>
        <authorList>
            <person name="Callaghan A.V."/>
            <person name="Morris B.E."/>
            <person name="Pereira I.A."/>
            <person name="McInerney M.J."/>
            <person name="Austin R.N."/>
            <person name="Groves J.T."/>
            <person name="Kukor J.J."/>
            <person name="Suflita J.M."/>
            <person name="Young L.Y."/>
            <person name="Zylstra G.J."/>
            <person name="Wawrik B."/>
        </authorList>
    </citation>
    <scope>NUCLEOTIDE SEQUENCE [LARGE SCALE GENOMIC DNA]</scope>
    <source>
        <strain evidence="8 9">AK-01</strain>
    </source>
</reference>
<dbReference type="Proteomes" id="UP000000739">
    <property type="component" value="Chromosome"/>
</dbReference>
<gene>
    <name evidence="8" type="ordered locus">Dalk_1554</name>
</gene>
<feature type="domain" description="Nudix hydrolase" evidence="7">
    <location>
        <begin position="28"/>
        <end position="195"/>
    </location>
</feature>
<evidence type="ECO:0000256" key="4">
    <source>
        <dbReference type="ARBA" id="ARBA00022801"/>
    </source>
</evidence>
<keyword evidence="6" id="KW-0464">Manganese</keyword>
<evidence type="ECO:0000256" key="1">
    <source>
        <dbReference type="ARBA" id="ARBA00001936"/>
    </source>
</evidence>
<protein>
    <submittedName>
        <fullName evidence="8">CoA pyrophosphatase</fullName>
    </submittedName>
</protein>
<dbReference type="InterPro" id="IPR015797">
    <property type="entry name" value="NUDIX_hydrolase-like_dom_sf"/>
</dbReference>
<dbReference type="EMBL" id="CP001322">
    <property type="protein sequence ID" value="ACL03252.1"/>
    <property type="molecule type" value="Genomic_DNA"/>
</dbReference>
<dbReference type="KEGG" id="dal:Dalk_1554"/>